<keyword evidence="1" id="KW-1133">Transmembrane helix</keyword>
<dbReference type="Proteomes" id="UP000636888">
    <property type="component" value="Unassembled WGS sequence"/>
</dbReference>
<feature type="domain" description="Potassium channel" evidence="2">
    <location>
        <begin position="104"/>
        <end position="156"/>
    </location>
</feature>
<feature type="transmembrane region" description="Helical" evidence="1">
    <location>
        <begin position="6"/>
        <end position="25"/>
    </location>
</feature>
<dbReference type="EMBL" id="JAEMHM010000003">
    <property type="protein sequence ID" value="MBJ6723853.1"/>
    <property type="molecule type" value="Genomic_DNA"/>
</dbReference>
<evidence type="ECO:0000259" key="2">
    <source>
        <dbReference type="Pfam" id="PF07885"/>
    </source>
</evidence>
<evidence type="ECO:0000313" key="4">
    <source>
        <dbReference type="Proteomes" id="UP000636888"/>
    </source>
</evidence>
<evidence type="ECO:0000256" key="1">
    <source>
        <dbReference type="SAM" id="Phobius"/>
    </source>
</evidence>
<gene>
    <name evidence="3" type="ORF">JFN93_03950</name>
</gene>
<dbReference type="Pfam" id="PF07885">
    <property type="entry name" value="Ion_trans_2"/>
    <property type="match status" value="1"/>
</dbReference>
<feature type="transmembrane region" description="Helical" evidence="1">
    <location>
        <begin position="136"/>
        <end position="156"/>
    </location>
</feature>
<keyword evidence="3" id="KW-0406">Ion transport</keyword>
<dbReference type="AlphaFoldDB" id="A0A8J7J0F8"/>
<comment type="caution">
    <text evidence="3">The sequence shown here is derived from an EMBL/GenBank/DDBJ whole genome shotgun (WGS) entry which is preliminary data.</text>
</comment>
<keyword evidence="3" id="KW-0813">Transport</keyword>
<dbReference type="RefSeq" id="WP_199382699.1">
    <property type="nucleotide sequence ID" value="NZ_JAEMHM010000003.1"/>
</dbReference>
<keyword evidence="1" id="KW-0472">Membrane</keyword>
<protein>
    <submittedName>
        <fullName evidence="3">Two pore domain potassium channel family protein</fullName>
    </submittedName>
</protein>
<reference evidence="3" key="1">
    <citation type="submission" date="2020-12" db="EMBL/GenBank/DDBJ databases">
        <title>Geomonas sp. Red875, isolated from river sediment.</title>
        <authorList>
            <person name="Xu Z."/>
            <person name="Zhang Z."/>
            <person name="Masuda Y."/>
            <person name="Itoh H."/>
            <person name="Senoo K."/>
        </authorList>
    </citation>
    <scope>NUCLEOTIDE SEQUENCE</scope>
    <source>
        <strain evidence="3">Red875</strain>
    </source>
</reference>
<proteinExistence type="predicted"/>
<dbReference type="SUPFAM" id="SSF81324">
    <property type="entry name" value="Voltage-gated potassium channels"/>
    <property type="match status" value="1"/>
</dbReference>
<evidence type="ECO:0000313" key="3">
    <source>
        <dbReference type="EMBL" id="MBJ6723853.1"/>
    </source>
</evidence>
<keyword evidence="4" id="KW-1185">Reference proteome</keyword>
<name>A0A8J7J0F8_9BACT</name>
<dbReference type="Gene3D" id="1.10.287.70">
    <property type="match status" value="1"/>
</dbReference>
<sequence length="379" mass="43066">MEPLTILLGAALILLVLWEGFESIIMPRRVTRRFRLTRVFFRSSWGLWARFSTRLFSKRASESLLSVYGPLSFLMLMLLWATGLVTGFALIHWGTGSPFKTPEPVPTFLSDLYFSATTFFTLGLGDITPTSQLARFLTVAEGGMGFGFLALIISYLPLLNQSFERREINISMLDSRAGSPPTASEMLIRHSHDQAMDALTQLLHDWERWSAEFLEGHLSYPVLAYFRSQHDNQSWLGALTAILDTCALVMVVLEGTCVRQAELTFAMARHAVVDLSLVFQRAPRTGRKDRLSAEEFTAMTAALKEAGLKLKNGGETEEHLRELRQLYEPYLKGLSVYFRVTLPPWYIAEKVPDNWQVSGWDKSHQHRHHEPAPQENTHF</sequence>
<feature type="transmembrane region" description="Helical" evidence="1">
    <location>
        <begin position="105"/>
        <end position="124"/>
    </location>
</feature>
<keyword evidence="1" id="KW-0812">Transmembrane</keyword>
<accession>A0A8J7J0F8</accession>
<dbReference type="InterPro" id="IPR013099">
    <property type="entry name" value="K_chnl_dom"/>
</dbReference>
<dbReference type="GO" id="GO:0034220">
    <property type="term" value="P:monoatomic ion transmembrane transport"/>
    <property type="evidence" value="ECO:0007669"/>
    <property type="project" value="UniProtKB-KW"/>
</dbReference>
<keyword evidence="3" id="KW-0407">Ion channel</keyword>
<feature type="transmembrane region" description="Helical" evidence="1">
    <location>
        <begin position="64"/>
        <end position="93"/>
    </location>
</feature>
<organism evidence="3 4">
    <name type="scientific">Geomesophilobacter sediminis</name>
    <dbReference type="NCBI Taxonomy" id="2798584"/>
    <lineage>
        <taxon>Bacteria</taxon>
        <taxon>Pseudomonadati</taxon>
        <taxon>Thermodesulfobacteriota</taxon>
        <taxon>Desulfuromonadia</taxon>
        <taxon>Geobacterales</taxon>
        <taxon>Geobacteraceae</taxon>
        <taxon>Geomesophilobacter</taxon>
    </lineage>
</organism>